<evidence type="ECO:0000313" key="3">
    <source>
        <dbReference type="EMBL" id="KXN66597.1"/>
    </source>
</evidence>
<dbReference type="InterPro" id="IPR050300">
    <property type="entry name" value="GDXG_lipolytic_enzyme"/>
</dbReference>
<dbReference type="GO" id="GO:0016787">
    <property type="term" value="F:hydrolase activity"/>
    <property type="evidence" value="ECO:0007669"/>
    <property type="project" value="UniProtKB-KW"/>
</dbReference>
<sequence>VFYFIHGGGFFFGRPESYGSVLKDLASYSNSNVAAIDYRLIPDNYIFSCLEDSLAGYLYIIGSTQKGGKGYKASDVVIGGDSAGGGITSMITHFLRNTEQAQPAAAIVWSPNFDLTDSQPSEYIMGDRCIIPGPLDKPIVSGNLVIRTKFWELPYSGASQQLKQRIPMMDPDLTGLPPILIMNGEYDTFRDSGVVYARRLAQQMSKPLNNQLPQVTVQIYQGQPHDFIIVPFSPFSDDSLKRA</sequence>
<dbReference type="InterPro" id="IPR029058">
    <property type="entry name" value="AB_hydrolase_fold"/>
</dbReference>
<keyword evidence="4" id="KW-1185">Reference proteome</keyword>
<dbReference type="Proteomes" id="UP000070444">
    <property type="component" value="Unassembled WGS sequence"/>
</dbReference>
<dbReference type="Gene3D" id="3.40.50.1820">
    <property type="entry name" value="alpha/beta hydrolase"/>
    <property type="match status" value="1"/>
</dbReference>
<reference evidence="3 4" key="1">
    <citation type="journal article" date="2015" name="Genome Biol. Evol.">
        <title>Phylogenomic analyses indicate that early fungi evolved digesting cell walls of algal ancestors of land plants.</title>
        <authorList>
            <person name="Chang Y."/>
            <person name="Wang S."/>
            <person name="Sekimoto S."/>
            <person name="Aerts A.L."/>
            <person name="Choi C."/>
            <person name="Clum A."/>
            <person name="LaButti K.M."/>
            <person name="Lindquist E.A."/>
            <person name="Yee Ngan C."/>
            <person name="Ohm R.A."/>
            <person name="Salamov A.A."/>
            <person name="Grigoriev I.V."/>
            <person name="Spatafora J.W."/>
            <person name="Berbee M.L."/>
        </authorList>
    </citation>
    <scope>NUCLEOTIDE SEQUENCE [LARGE SCALE GENOMIC DNA]</scope>
    <source>
        <strain evidence="3 4">NRRL 28638</strain>
    </source>
</reference>
<feature type="non-terminal residue" evidence="3">
    <location>
        <position position="243"/>
    </location>
</feature>
<evidence type="ECO:0000313" key="4">
    <source>
        <dbReference type="Proteomes" id="UP000070444"/>
    </source>
</evidence>
<dbReference type="InterPro" id="IPR013094">
    <property type="entry name" value="AB_hydrolase_3"/>
</dbReference>
<accession>A0A137NV14</accession>
<evidence type="ECO:0000256" key="1">
    <source>
        <dbReference type="ARBA" id="ARBA00022801"/>
    </source>
</evidence>
<evidence type="ECO:0000259" key="2">
    <source>
        <dbReference type="Pfam" id="PF07859"/>
    </source>
</evidence>
<name>A0A137NV14_CONC2</name>
<feature type="domain" description="Alpha/beta hydrolase fold-3" evidence="2">
    <location>
        <begin position="3"/>
        <end position="228"/>
    </location>
</feature>
<dbReference type="PANTHER" id="PTHR48081">
    <property type="entry name" value="AB HYDROLASE SUPERFAMILY PROTEIN C4A8.06C"/>
    <property type="match status" value="1"/>
</dbReference>
<dbReference type="Pfam" id="PF07859">
    <property type="entry name" value="Abhydrolase_3"/>
    <property type="match status" value="1"/>
</dbReference>
<dbReference type="PANTHER" id="PTHR48081:SF8">
    <property type="entry name" value="ALPHA_BETA HYDROLASE FOLD-3 DOMAIN-CONTAINING PROTEIN-RELATED"/>
    <property type="match status" value="1"/>
</dbReference>
<dbReference type="STRING" id="796925.A0A137NV14"/>
<proteinExistence type="predicted"/>
<dbReference type="SUPFAM" id="SSF53474">
    <property type="entry name" value="alpha/beta-Hydrolases"/>
    <property type="match status" value="1"/>
</dbReference>
<dbReference type="OrthoDB" id="408631at2759"/>
<organism evidence="3 4">
    <name type="scientific">Conidiobolus coronatus (strain ATCC 28846 / CBS 209.66 / NRRL 28638)</name>
    <name type="common">Delacroixia coronata</name>
    <dbReference type="NCBI Taxonomy" id="796925"/>
    <lineage>
        <taxon>Eukaryota</taxon>
        <taxon>Fungi</taxon>
        <taxon>Fungi incertae sedis</taxon>
        <taxon>Zoopagomycota</taxon>
        <taxon>Entomophthoromycotina</taxon>
        <taxon>Entomophthoromycetes</taxon>
        <taxon>Entomophthorales</taxon>
        <taxon>Ancylistaceae</taxon>
        <taxon>Conidiobolus</taxon>
    </lineage>
</organism>
<dbReference type="AlphaFoldDB" id="A0A137NV14"/>
<dbReference type="EMBL" id="KQ964707">
    <property type="protein sequence ID" value="KXN66597.1"/>
    <property type="molecule type" value="Genomic_DNA"/>
</dbReference>
<gene>
    <name evidence="3" type="ORF">CONCODRAFT_21407</name>
</gene>
<feature type="non-terminal residue" evidence="3">
    <location>
        <position position="1"/>
    </location>
</feature>
<protein>
    <submittedName>
        <fullName evidence="3">Alpha/beta-hydrolase</fullName>
    </submittedName>
</protein>
<keyword evidence="1 3" id="KW-0378">Hydrolase</keyword>